<evidence type="ECO:0000313" key="3">
    <source>
        <dbReference type="Proteomes" id="UP001213000"/>
    </source>
</evidence>
<feature type="compositionally biased region" description="Pro residues" evidence="1">
    <location>
        <begin position="150"/>
        <end position="164"/>
    </location>
</feature>
<keyword evidence="3" id="KW-1185">Reference proteome</keyword>
<feature type="compositionally biased region" description="Low complexity" evidence="1">
    <location>
        <begin position="312"/>
        <end position="325"/>
    </location>
</feature>
<feature type="region of interest" description="Disordered" evidence="1">
    <location>
        <begin position="302"/>
        <end position="372"/>
    </location>
</feature>
<dbReference type="EMBL" id="JANIEX010000150">
    <property type="protein sequence ID" value="KAJ3572241.1"/>
    <property type="molecule type" value="Genomic_DNA"/>
</dbReference>
<sequence length="502" mass="55961">MDLFASFAGVVIAAAFCGSHLFPGATLPQPTPPQPPSRDDVSMDFIPTGPEYPSNNDLSDVVMQDAFDLRHRNQTTLSAEEKRLKQIRNNIIRSRGKFRRRVQEAKESKQTRVKRSDSLVDQVMASPSPQASHSSLPSGPSTNPDQAPIPQSPPPSPQPSPIPATPASTQSSCAHARGSRWNASTASDSSPTNARHEPYTCRRPHGQRRNHPGYISHEMFVAMAKDRIKEYCEAYFLSKLSEKNRDPLDETTKNETQRVAAARNDALQLFEVLNTGLDNMLRQYDSFSSAWNAFTNRFDLSTTPPQFREDPATSIPSSTSSQAPSSPGPFPDPSIPDGSDPGVGPSKASSSGKAPSGPSLSSSSSSRVSSPYSYKCLPAHRPRSVVERFARYKSDWLLLKSPALKERSVSIERMPWPVLFDVKRDKLHRINLNSIRAFLFHPERKIAKRDMQIFLKRELTRWHVDKLITISPKYVPEEETIIVEVATRVAKLILEIYKAEYP</sequence>
<feature type="compositionally biased region" description="Polar residues" evidence="1">
    <location>
        <begin position="181"/>
        <end position="193"/>
    </location>
</feature>
<feature type="region of interest" description="Disordered" evidence="1">
    <location>
        <begin position="27"/>
        <end position="58"/>
    </location>
</feature>
<dbReference type="Proteomes" id="UP001213000">
    <property type="component" value="Unassembled WGS sequence"/>
</dbReference>
<reference evidence="2" key="1">
    <citation type="submission" date="2022-07" db="EMBL/GenBank/DDBJ databases">
        <title>Genome Sequence of Leucocoprinus birnbaumii.</title>
        <authorList>
            <person name="Buettner E."/>
        </authorList>
    </citation>
    <scope>NUCLEOTIDE SEQUENCE</scope>
    <source>
        <strain evidence="2">VT141</strain>
    </source>
</reference>
<dbReference type="AlphaFoldDB" id="A0AAD5YYH5"/>
<accession>A0AAD5YYH5</accession>
<protein>
    <submittedName>
        <fullName evidence="2">Uncharacterized protein</fullName>
    </submittedName>
</protein>
<feature type="compositionally biased region" description="Basic and acidic residues" evidence="1">
    <location>
        <begin position="101"/>
        <end position="118"/>
    </location>
</feature>
<feature type="compositionally biased region" description="Basic residues" evidence="1">
    <location>
        <begin position="202"/>
        <end position="211"/>
    </location>
</feature>
<name>A0AAD5YYH5_9AGAR</name>
<organism evidence="2 3">
    <name type="scientific">Leucocoprinus birnbaumii</name>
    <dbReference type="NCBI Taxonomy" id="56174"/>
    <lineage>
        <taxon>Eukaryota</taxon>
        <taxon>Fungi</taxon>
        <taxon>Dikarya</taxon>
        <taxon>Basidiomycota</taxon>
        <taxon>Agaricomycotina</taxon>
        <taxon>Agaricomycetes</taxon>
        <taxon>Agaricomycetidae</taxon>
        <taxon>Agaricales</taxon>
        <taxon>Agaricineae</taxon>
        <taxon>Agaricaceae</taxon>
        <taxon>Leucocoprinus</taxon>
    </lineage>
</organism>
<comment type="caution">
    <text evidence="2">The sequence shown here is derived from an EMBL/GenBank/DDBJ whole genome shotgun (WGS) entry which is preliminary data.</text>
</comment>
<feature type="compositionally biased region" description="Polar residues" evidence="1">
    <location>
        <begin position="125"/>
        <end position="145"/>
    </location>
</feature>
<feature type="region of interest" description="Disordered" evidence="1">
    <location>
        <begin position="95"/>
        <end position="212"/>
    </location>
</feature>
<feature type="compositionally biased region" description="Low complexity" evidence="1">
    <location>
        <begin position="335"/>
        <end position="372"/>
    </location>
</feature>
<proteinExistence type="predicted"/>
<evidence type="ECO:0000256" key="1">
    <source>
        <dbReference type="SAM" id="MobiDB-lite"/>
    </source>
</evidence>
<gene>
    <name evidence="2" type="ORF">NP233_g3223</name>
</gene>
<evidence type="ECO:0000313" key="2">
    <source>
        <dbReference type="EMBL" id="KAJ3572241.1"/>
    </source>
</evidence>